<keyword evidence="3" id="KW-1185">Reference proteome</keyword>
<evidence type="ECO:0000313" key="2">
    <source>
        <dbReference type="EMBL" id="KAA1102030.1"/>
    </source>
</evidence>
<dbReference type="AlphaFoldDB" id="A0A5B0PMX4"/>
<evidence type="ECO:0000313" key="3">
    <source>
        <dbReference type="Proteomes" id="UP000324748"/>
    </source>
</evidence>
<organism evidence="2 3">
    <name type="scientific">Puccinia graminis f. sp. tritici</name>
    <dbReference type="NCBI Taxonomy" id="56615"/>
    <lineage>
        <taxon>Eukaryota</taxon>
        <taxon>Fungi</taxon>
        <taxon>Dikarya</taxon>
        <taxon>Basidiomycota</taxon>
        <taxon>Pucciniomycotina</taxon>
        <taxon>Pucciniomycetes</taxon>
        <taxon>Pucciniales</taxon>
        <taxon>Pucciniaceae</taxon>
        <taxon>Puccinia</taxon>
    </lineage>
</organism>
<dbReference type="EMBL" id="VSWC01000053">
    <property type="protein sequence ID" value="KAA1102030.1"/>
    <property type="molecule type" value="Genomic_DNA"/>
</dbReference>
<sequence length="164" mass="18242">MRWHLAQIRCTTKCKTFRLEKNQVAKNAKTASKSRFCHAGFDVSSISLACTSRLALASECSLRFSLIRDETISTAVPKSGPYPAFKDRSPKNAAHRGPHRRPYFTDFILGPSPDLGSRDWIGTMDWTRFRDGGGDALILAAVGRAGPSVPENPRRHSANVCYRF</sequence>
<dbReference type="Proteomes" id="UP000324748">
    <property type="component" value="Unassembled WGS sequence"/>
</dbReference>
<accession>A0A5B0PMX4</accession>
<gene>
    <name evidence="2" type="ORF">PGT21_035271</name>
</gene>
<feature type="region of interest" description="Disordered" evidence="1">
    <location>
        <begin position="78"/>
        <end position="98"/>
    </location>
</feature>
<protein>
    <submittedName>
        <fullName evidence="2">Uncharacterized protein</fullName>
    </submittedName>
</protein>
<comment type="caution">
    <text evidence="2">The sequence shown here is derived from an EMBL/GenBank/DDBJ whole genome shotgun (WGS) entry which is preliminary data.</text>
</comment>
<name>A0A5B0PMX4_PUCGR</name>
<reference evidence="2 3" key="1">
    <citation type="submission" date="2019-05" db="EMBL/GenBank/DDBJ databases">
        <title>Emergence of the Ug99 lineage of the wheat stem rust pathogen through somatic hybridization.</title>
        <authorList>
            <person name="Li F."/>
            <person name="Upadhyaya N.M."/>
            <person name="Sperschneider J."/>
            <person name="Matny O."/>
            <person name="Nguyen-Phuc H."/>
            <person name="Mago R."/>
            <person name="Raley C."/>
            <person name="Miller M.E."/>
            <person name="Silverstein K.A.T."/>
            <person name="Henningsen E."/>
            <person name="Hirsch C.D."/>
            <person name="Visser B."/>
            <person name="Pretorius Z.A."/>
            <person name="Steffenson B.J."/>
            <person name="Schwessinger B."/>
            <person name="Dodds P.N."/>
            <person name="Figueroa M."/>
        </authorList>
    </citation>
    <scope>NUCLEOTIDE SEQUENCE [LARGE SCALE GENOMIC DNA]</scope>
    <source>
        <strain evidence="2">21-0</strain>
    </source>
</reference>
<proteinExistence type="predicted"/>
<evidence type="ECO:0000256" key="1">
    <source>
        <dbReference type="SAM" id="MobiDB-lite"/>
    </source>
</evidence>